<dbReference type="Gene3D" id="1.10.10.10">
    <property type="entry name" value="Winged helix-like DNA-binding domain superfamily/Winged helix DNA-binding domain"/>
    <property type="match status" value="1"/>
</dbReference>
<proteinExistence type="predicted"/>
<dbReference type="SUPFAM" id="SSF52172">
    <property type="entry name" value="CheY-like"/>
    <property type="match status" value="1"/>
</dbReference>
<evidence type="ECO:0000313" key="3">
    <source>
        <dbReference type="Proteomes" id="UP000321805"/>
    </source>
</evidence>
<name>A0A5B8UBI7_9ACTN</name>
<dbReference type="InterPro" id="IPR011006">
    <property type="entry name" value="CheY-like_superfamily"/>
</dbReference>
<dbReference type="InterPro" id="IPR036388">
    <property type="entry name" value="WH-like_DNA-bd_sf"/>
</dbReference>
<reference evidence="2 3" key="1">
    <citation type="journal article" date="2018" name="J. Microbiol.">
        <title>Baekduia soli gen. nov., sp. nov., a novel bacterium isolated from the soil of Baekdu Mountain and proposal of a novel family name, Baekduiaceae fam. nov.</title>
        <authorList>
            <person name="An D.S."/>
            <person name="Siddiqi M.Z."/>
            <person name="Kim K.H."/>
            <person name="Yu H.S."/>
            <person name="Im W.T."/>
        </authorList>
    </citation>
    <scope>NUCLEOTIDE SEQUENCE [LARGE SCALE GENOMIC DNA]</scope>
    <source>
        <strain evidence="2 3">BR7-21</strain>
    </source>
</reference>
<sequence>MRDGDEQSLQAAIEVAMRRHAETTRLEEQVGRLETAIERRATIERAKGILMERHGLSDRTAFERLRTHARSRNRTVIDVASAVTEGHGLLGDSARAGE</sequence>
<dbReference type="AlphaFoldDB" id="A0A5B8UBI7"/>
<accession>A0A5B8UBI7</accession>
<dbReference type="KEGG" id="bsol:FSW04_22200"/>
<dbReference type="RefSeq" id="WP_146922377.1">
    <property type="nucleotide sequence ID" value="NZ_CP042430.1"/>
</dbReference>
<dbReference type="SMART" id="SM01012">
    <property type="entry name" value="ANTAR"/>
    <property type="match status" value="1"/>
</dbReference>
<dbReference type="Pfam" id="PF03861">
    <property type="entry name" value="ANTAR"/>
    <property type="match status" value="1"/>
</dbReference>
<gene>
    <name evidence="2" type="ORF">FSW04_22200</name>
</gene>
<dbReference type="OrthoDB" id="3787288at2"/>
<evidence type="ECO:0000313" key="2">
    <source>
        <dbReference type="EMBL" id="QEC50012.1"/>
    </source>
</evidence>
<dbReference type="Proteomes" id="UP000321805">
    <property type="component" value="Chromosome"/>
</dbReference>
<organism evidence="2 3">
    <name type="scientific">Baekduia soli</name>
    <dbReference type="NCBI Taxonomy" id="496014"/>
    <lineage>
        <taxon>Bacteria</taxon>
        <taxon>Bacillati</taxon>
        <taxon>Actinomycetota</taxon>
        <taxon>Thermoleophilia</taxon>
        <taxon>Solirubrobacterales</taxon>
        <taxon>Baekduiaceae</taxon>
        <taxon>Baekduia</taxon>
    </lineage>
</organism>
<keyword evidence="3" id="KW-1185">Reference proteome</keyword>
<protein>
    <submittedName>
        <fullName evidence="2">ANTAR domain-containing protein</fullName>
    </submittedName>
</protein>
<dbReference type="PROSITE" id="PS50921">
    <property type="entry name" value="ANTAR"/>
    <property type="match status" value="1"/>
</dbReference>
<dbReference type="GO" id="GO:0003723">
    <property type="term" value="F:RNA binding"/>
    <property type="evidence" value="ECO:0007669"/>
    <property type="project" value="InterPro"/>
</dbReference>
<evidence type="ECO:0000259" key="1">
    <source>
        <dbReference type="PROSITE" id="PS50921"/>
    </source>
</evidence>
<dbReference type="EMBL" id="CP042430">
    <property type="protein sequence ID" value="QEC50012.1"/>
    <property type="molecule type" value="Genomic_DNA"/>
</dbReference>
<feature type="domain" description="ANTAR" evidence="1">
    <location>
        <begin position="23"/>
        <end position="84"/>
    </location>
</feature>
<dbReference type="InterPro" id="IPR005561">
    <property type="entry name" value="ANTAR"/>
</dbReference>